<evidence type="ECO:0000256" key="4">
    <source>
        <dbReference type="ARBA" id="ARBA00023002"/>
    </source>
</evidence>
<keyword evidence="2" id="KW-0285">Flavoprotein</keyword>
<keyword evidence="3" id="KW-0274">FAD</keyword>
<evidence type="ECO:0000256" key="1">
    <source>
        <dbReference type="ARBA" id="ARBA00010139"/>
    </source>
</evidence>
<evidence type="ECO:0000313" key="6">
    <source>
        <dbReference type="Proteomes" id="UP001526147"/>
    </source>
</evidence>
<gene>
    <name evidence="5" type="ORF">OIH86_09390</name>
</gene>
<proteinExistence type="inferred from homology"/>
<keyword evidence="6" id="KW-1185">Reference proteome</keyword>
<comment type="caution">
    <text evidence="5">The sequence shown here is derived from an EMBL/GenBank/DDBJ whole genome shotgun (WGS) entry which is preliminary data.</text>
</comment>
<comment type="similarity">
    <text evidence="1">Belongs to the FAD-binding monooxygenase family.</text>
</comment>
<dbReference type="InterPro" id="IPR000960">
    <property type="entry name" value="Flavin_mOase"/>
</dbReference>
<sequence>MYNTIIIGAGQAGLAVGYYLKQSNKSFLILDKGNEVGECWKHRYDSLVLFTPHMYSALPGMKFQGKSHGFPSKDDVVDYLQKYVVKFNIKIHFQSEVVSVSEKEGHFIIKTKNDEYLAENLVIATGPFQIPSMPALSRKVNINQLHSSQYRNSKQLVDGNVLVVGGGNSGAQIAVELSKERETFLAVSRKLNYLPLLLRRKSIFWWFDKIGILKASNTSLIGRLIQKRGDPIFGFELKEAIKQGRIKLKKRVTDGNQHKVVFEDSTELEIQNVIWATGFKSNFSWLNINHIINEKGYVIHTRGVTKIKGLYFIGLPWQYRRGSALLQGVGFDAEYIVKKINSFDRLDELE</sequence>
<evidence type="ECO:0000256" key="3">
    <source>
        <dbReference type="ARBA" id="ARBA00022827"/>
    </source>
</evidence>
<accession>A0ABT3DFN0</accession>
<evidence type="ECO:0000313" key="5">
    <source>
        <dbReference type="EMBL" id="MCV9885869.1"/>
    </source>
</evidence>
<dbReference type="InterPro" id="IPR036188">
    <property type="entry name" value="FAD/NAD-bd_sf"/>
</dbReference>
<organism evidence="5 6">
    <name type="scientific">Metabacillus halosaccharovorans</name>
    <dbReference type="NCBI Taxonomy" id="930124"/>
    <lineage>
        <taxon>Bacteria</taxon>
        <taxon>Bacillati</taxon>
        <taxon>Bacillota</taxon>
        <taxon>Bacilli</taxon>
        <taxon>Bacillales</taxon>
        <taxon>Bacillaceae</taxon>
        <taxon>Metabacillus</taxon>
    </lineage>
</organism>
<dbReference type="PRINTS" id="PR00368">
    <property type="entry name" value="FADPNR"/>
</dbReference>
<dbReference type="Gene3D" id="3.50.50.60">
    <property type="entry name" value="FAD/NAD(P)-binding domain"/>
    <property type="match status" value="1"/>
</dbReference>
<dbReference type="InterPro" id="IPR050982">
    <property type="entry name" value="Auxin_biosynth/cation_transpt"/>
</dbReference>
<dbReference type="EMBL" id="JAOYEY010000035">
    <property type="protein sequence ID" value="MCV9885869.1"/>
    <property type="molecule type" value="Genomic_DNA"/>
</dbReference>
<keyword evidence="4" id="KW-0560">Oxidoreductase</keyword>
<dbReference type="Pfam" id="PF13738">
    <property type="entry name" value="Pyr_redox_3"/>
    <property type="match status" value="1"/>
</dbReference>
<name>A0ABT3DFN0_9BACI</name>
<dbReference type="PIRSF" id="PIRSF000332">
    <property type="entry name" value="FMO"/>
    <property type="match status" value="1"/>
</dbReference>
<evidence type="ECO:0000256" key="2">
    <source>
        <dbReference type="ARBA" id="ARBA00022630"/>
    </source>
</evidence>
<dbReference type="SUPFAM" id="SSF51905">
    <property type="entry name" value="FAD/NAD(P)-binding domain"/>
    <property type="match status" value="2"/>
</dbReference>
<reference evidence="5 6" key="1">
    <citation type="submission" date="2022-10" db="EMBL/GenBank/DDBJ databases">
        <title>Draft genome assembly of moderately radiation resistant bacterium Metabacillus halosaccharovorans.</title>
        <authorList>
            <person name="Pal S."/>
            <person name="Gopinathan A."/>
        </authorList>
    </citation>
    <scope>NUCLEOTIDE SEQUENCE [LARGE SCALE GENOMIC DNA]</scope>
    <source>
        <strain evidence="5 6">VITHBRA001</strain>
    </source>
</reference>
<dbReference type="PANTHER" id="PTHR43539">
    <property type="entry name" value="FLAVIN-BINDING MONOOXYGENASE-LIKE PROTEIN (AFU_ORTHOLOGUE AFUA_4G09220)"/>
    <property type="match status" value="1"/>
</dbReference>
<dbReference type="PRINTS" id="PR00469">
    <property type="entry name" value="PNDRDTASEII"/>
</dbReference>
<protein>
    <submittedName>
        <fullName evidence="5">NAD(P)/FAD-dependent oxidoreductase</fullName>
    </submittedName>
</protein>
<dbReference type="Proteomes" id="UP001526147">
    <property type="component" value="Unassembled WGS sequence"/>
</dbReference>
<dbReference type="InterPro" id="IPR020946">
    <property type="entry name" value="Flavin_mOase-like"/>
</dbReference>
<dbReference type="PANTHER" id="PTHR43539:SF78">
    <property type="entry name" value="FLAVIN-CONTAINING MONOOXYGENASE"/>
    <property type="match status" value="1"/>
</dbReference>
<dbReference type="Pfam" id="PF00743">
    <property type="entry name" value="FMO-like"/>
    <property type="match status" value="1"/>
</dbReference>
<dbReference type="RefSeq" id="WP_264142571.1">
    <property type="nucleotide sequence ID" value="NZ_JAOYEY010000035.1"/>
</dbReference>